<name>A0ACC2V327_9TREE</name>
<reference evidence="1" key="1">
    <citation type="submission" date="2023-04" db="EMBL/GenBank/DDBJ databases">
        <title>Draft Genome sequencing of Naganishia species isolated from polar environments using Oxford Nanopore Technology.</title>
        <authorList>
            <person name="Leo P."/>
            <person name="Venkateswaran K."/>
        </authorList>
    </citation>
    <scope>NUCLEOTIDE SEQUENCE</scope>
    <source>
        <strain evidence="1">MNA-CCFEE 5262</strain>
    </source>
</reference>
<proteinExistence type="predicted"/>
<comment type="caution">
    <text evidence="1">The sequence shown here is derived from an EMBL/GenBank/DDBJ whole genome shotgun (WGS) entry which is preliminary data.</text>
</comment>
<sequence length="1565" mass="172343">MEKQSPPEHNIGLGRKTIEDEAKSCSGSFLIVQLCIDTSVPADASHTTGTFPFPALENLPSRNPTHSPNDPTATPNPIIQPKILRFYMKDQTRKAQEVTSAGEDQTMDAGDVGSTGGELDPLVTLLCSPAQDSSAYRTVVPSSAERKGNSPSASSLTSGPGSDSDSISEYEPPEPSARLFKKRKTVATNTVSSSLVARTSRRRPKTPPLKQDKDKGRAPVRPELSAQTILHNISTRKKGDAIPRWNRPAAVPKTTGSGSTRDPRATVAGPSRQPEIIDLEATAGSPIRVDSDPEDELPALNTFAESVSAQPSRPAQEILDSVPRASENAIFGQAIRRNIIAVLAPKTRAKMIALMAVEHHITLPVRPGAKKKLSVYLAPSVLLVRQQANWIAESPITERRHARTTPVVKTIMGDAKSGEWDRDRWMSEIDPKSTDLLCTMPQILLEILDKAYIGLRDINLIVVDECQQARRSNPVAVLFRRHYHTTDVERPKVLGLTSCSIGTSDNAAKVIKNLEETLASQIVVAQEGPSDSERSLAVVRDETVVYNVTDNVATTPLYEALFDLGNWSVANLHAKPILSRARKTAEELGGWAMDQYLHDTLFARLTNLFQQAEKSAADRQLLGDILKSFLERYKDKTDASSLNLDTLPDKLQKLVRLLADQRRMGGKTVIFVDQRQLATTLAQLLPTVQALRGWVSPKVVIGKGTGGGAVAASTVDEHQATVDACRAGHVNVLISTSAAGKGIAFPECSLVVQYNTLASPADYVEGRGRVTTKDGRYAIFLQTGDKNGRTKYDKALSSFTKTAELEQLLGCKSPAERRAMKSLPGASKSHEIQREKPTRPLARAGKEIISGQVPTLSPVPRSASPPVSETEGISVSRAFENPIDAVDAAPPPPVQNAPLSMEIEGIPTSDDRLPAQISAPAPAGLSAELLAKRTKLRPPTTHYKWVEEYVTPDGTSTLIAENTGKGFEALVPRDQTLADLSLENVDEGRLLTRSARRQLADRQRVAAVSVAEVHRLAADLNGKPIHGGDEVQEGNDAQKAAIATEIQHGTCTESRYSRFRRCRSCDVAGSGDHLLEENDCRFEGWRVFSIDVATQRIIGEPWFDHQASISLPRNFPKKLNRPFSLAQSFRMKKAIVEELLLTITEELAHCIRYGAKYKSYESAGRLICACEKTLPNLQQRNSKKTAVAEISGAGGPLSCDNGHHIRSNLFASTTFELNELRYEWLNMLLFAEQENIHWREGNLWHDLLDGRVKISSLLSSKTDSVVPGREQEKERTTATDTISPSSLRRFLSTGARANETAAKSTDVTTTNQFYRTDHLTLTNTLFDRMWREGIPILVDGCGGGLVTACSPEEFIKAFPKEICYVTNCQTEKNEQSTVKDFFKHFEEKQPETERPPLKLKDWPTKSTFADIAPRMNDAFHRALPVPDYTRRDGVSNIASFRGVQTEGGQGTTRLHMDIADAINIMTFASKNSDGTDGHAVWHIYRREDLTSLRNFLSETFGKTVEFKDPVHAQLFYLDEDLRRRLREATGVVAYEIHQYPVSESFYGKWSPAPVPNAIHEFRDKL</sequence>
<dbReference type="Proteomes" id="UP001230649">
    <property type="component" value="Unassembled WGS sequence"/>
</dbReference>
<gene>
    <name evidence="1" type="ORF">QFC20_007122</name>
</gene>
<organism evidence="1 2">
    <name type="scientific">Naganishia adeliensis</name>
    <dbReference type="NCBI Taxonomy" id="92952"/>
    <lineage>
        <taxon>Eukaryota</taxon>
        <taxon>Fungi</taxon>
        <taxon>Dikarya</taxon>
        <taxon>Basidiomycota</taxon>
        <taxon>Agaricomycotina</taxon>
        <taxon>Tremellomycetes</taxon>
        <taxon>Filobasidiales</taxon>
        <taxon>Filobasidiaceae</taxon>
        <taxon>Naganishia</taxon>
    </lineage>
</organism>
<accession>A0ACC2V327</accession>
<evidence type="ECO:0000313" key="2">
    <source>
        <dbReference type="Proteomes" id="UP001230649"/>
    </source>
</evidence>
<protein>
    <submittedName>
        <fullName evidence="1">Uncharacterized protein</fullName>
    </submittedName>
</protein>
<evidence type="ECO:0000313" key="1">
    <source>
        <dbReference type="EMBL" id="KAJ9093498.1"/>
    </source>
</evidence>
<keyword evidence="2" id="KW-1185">Reference proteome</keyword>
<dbReference type="EMBL" id="JASBWS010000154">
    <property type="protein sequence ID" value="KAJ9093498.1"/>
    <property type="molecule type" value="Genomic_DNA"/>
</dbReference>